<keyword evidence="6" id="KW-1185">Reference proteome</keyword>
<proteinExistence type="predicted"/>
<gene>
    <name evidence="5" type="ORF">EDD59_10773</name>
</gene>
<protein>
    <recommendedName>
        <fullName evidence="4">Nitroreductase domain-containing protein</fullName>
    </recommendedName>
</protein>
<name>A0A4R3KA04_9FIRM</name>
<organism evidence="5 6">
    <name type="scientific">Muricomes intestini</name>
    <dbReference type="NCBI Taxonomy" id="1796634"/>
    <lineage>
        <taxon>Bacteria</taxon>
        <taxon>Bacillati</taxon>
        <taxon>Bacillota</taxon>
        <taxon>Clostridia</taxon>
        <taxon>Lachnospirales</taxon>
        <taxon>Lachnospiraceae</taxon>
        <taxon>Muricomes</taxon>
    </lineage>
</organism>
<dbReference type="Proteomes" id="UP000295726">
    <property type="component" value="Unassembled WGS sequence"/>
</dbReference>
<dbReference type="GO" id="GO:0034599">
    <property type="term" value="P:cellular response to oxidative stress"/>
    <property type="evidence" value="ECO:0007669"/>
    <property type="project" value="InterPro"/>
</dbReference>
<evidence type="ECO:0000313" key="5">
    <source>
        <dbReference type="EMBL" id="TCS79817.1"/>
    </source>
</evidence>
<feature type="domain" description="Nitroreductase" evidence="4">
    <location>
        <begin position="10"/>
        <end position="170"/>
    </location>
</feature>
<evidence type="ECO:0000259" key="4">
    <source>
        <dbReference type="Pfam" id="PF00881"/>
    </source>
</evidence>
<dbReference type="InterPro" id="IPR033877">
    <property type="entry name" value="Frm2/Hbn1"/>
</dbReference>
<keyword evidence="3" id="KW-0560">Oxidoreductase</keyword>
<reference evidence="5 6" key="1">
    <citation type="submission" date="2019-03" db="EMBL/GenBank/DDBJ databases">
        <title>Genomic Encyclopedia of Type Strains, Phase IV (KMG-IV): sequencing the most valuable type-strain genomes for metagenomic binning, comparative biology and taxonomic classification.</title>
        <authorList>
            <person name="Goeker M."/>
        </authorList>
    </citation>
    <scope>NUCLEOTIDE SEQUENCE [LARGE SCALE GENOMIC DNA]</scope>
    <source>
        <strain evidence="5 6">DSM 29489</strain>
    </source>
</reference>
<dbReference type="InterPro" id="IPR000415">
    <property type="entry name" value="Nitroreductase-like"/>
</dbReference>
<comment type="caution">
    <text evidence="5">The sequence shown here is derived from an EMBL/GenBank/DDBJ whole genome shotgun (WGS) entry which is preliminary data.</text>
</comment>
<dbReference type="PANTHER" id="PTHR43035:SF1">
    <property type="entry name" value="FATTY ACID REPRESSION MUTANT PROTEIN 2-RELATED"/>
    <property type="match status" value="1"/>
</dbReference>
<dbReference type="GO" id="GO:0016491">
    <property type="term" value="F:oxidoreductase activity"/>
    <property type="evidence" value="ECO:0007669"/>
    <property type="project" value="UniProtKB-KW"/>
</dbReference>
<dbReference type="EMBL" id="SLZZ01000007">
    <property type="protein sequence ID" value="TCS79817.1"/>
    <property type="molecule type" value="Genomic_DNA"/>
</dbReference>
<dbReference type="InterPro" id="IPR029479">
    <property type="entry name" value="Nitroreductase"/>
</dbReference>
<evidence type="ECO:0000256" key="2">
    <source>
        <dbReference type="ARBA" id="ARBA00022490"/>
    </source>
</evidence>
<dbReference type="PANTHER" id="PTHR43035">
    <property type="entry name" value="FATTY ACID REPRESSION MUTANT PROTEIN 2-RELATED"/>
    <property type="match status" value="1"/>
</dbReference>
<dbReference type="SUPFAM" id="SSF55469">
    <property type="entry name" value="FMN-dependent nitroreductase-like"/>
    <property type="match status" value="1"/>
</dbReference>
<evidence type="ECO:0000256" key="1">
    <source>
        <dbReference type="ARBA" id="ARBA00004496"/>
    </source>
</evidence>
<dbReference type="CDD" id="cd02140">
    <property type="entry name" value="Frm2-like"/>
    <property type="match status" value="1"/>
</dbReference>
<dbReference type="Gene3D" id="3.40.109.10">
    <property type="entry name" value="NADH Oxidase"/>
    <property type="match status" value="1"/>
</dbReference>
<dbReference type="Pfam" id="PF00881">
    <property type="entry name" value="Nitroreductase"/>
    <property type="match status" value="1"/>
</dbReference>
<dbReference type="AlphaFoldDB" id="A0A4R3KA04"/>
<evidence type="ECO:0000313" key="6">
    <source>
        <dbReference type="Proteomes" id="UP000295726"/>
    </source>
</evidence>
<dbReference type="GO" id="GO:0005737">
    <property type="term" value="C:cytoplasm"/>
    <property type="evidence" value="ECO:0007669"/>
    <property type="project" value="UniProtKB-SubCell"/>
</dbReference>
<sequence>MYMNIIKSLENRRTYYNINKELPVSEEKVIELVQQLTGLVPDAFNMKSSRVVVALGDKQEQLWDAVYDAFEGQVPRGKIDSFKAGAGTVLYFYDRETVEGCQNQFPLYAANFPVWANQSSGMLQLSIWSGLRELGIGASLQHYNPVIDTKVRELFNLPENYILIAQMPFGGIAGEPDAKEKEDISQRVKIMK</sequence>
<keyword evidence="2" id="KW-0963">Cytoplasm</keyword>
<accession>A0A4R3KA04</accession>
<evidence type="ECO:0000256" key="3">
    <source>
        <dbReference type="ARBA" id="ARBA00023002"/>
    </source>
</evidence>
<comment type="subcellular location">
    <subcellularLocation>
        <location evidence="1">Cytoplasm</location>
    </subcellularLocation>
</comment>
<dbReference type="FunFam" id="3.40.109.10:FF:000001">
    <property type="entry name" value="Nitroreductase family"/>
    <property type="match status" value="1"/>
</dbReference>